<proteinExistence type="inferred from homology"/>
<dbReference type="Pfam" id="PF00067">
    <property type="entry name" value="p450"/>
    <property type="match status" value="1"/>
</dbReference>
<dbReference type="SUPFAM" id="SSF48264">
    <property type="entry name" value="Cytochrome P450"/>
    <property type="match status" value="1"/>
</dbReference>
<dbReference type="PRINTS" id="PR00463">
    <property type="entry name" value="EP450I"/>
</dbReference>
<dbReference type="InterPro" id="IPR036396">
    <property type="entry name" value="Cyt_P450_sf"/>
</dbReference>
<accession>A0AAN8WWF4</accession>
<evidence type="ECO:0000313" key="11">
    <source>
        <dbReference type="Proteomes" id="UP001381693"/>
    </source>
</evidence>
<evidence type="ECO:0008006" key="12">
    <source>
        <dbReference type="Google" id="ProtNLM"/>
    </source>
</evidence>
<dbReference type="GO" id="GO:0004497">
    <property type="term" value="F:monooxygenase activity"/>
    <property type="evidence" value="ECO:0007669"/>
    <property type="project" value="UniProtKB-KW"/>
</dbReference>
<gene>
    <name evidence="10" type="ORF">SK128_017314</name>
</gene>
<dbReference type="InterPro" id="IPR017972">
    <property type="entry name" value="Cyt_P450_CS"/>
</dbReference>
<keyword evidence="6 8" id="KW-0408">Iron</keyword>
<evidence type="ECO:0000256" key="6">
    <source>
        <dbReference type="ARBA" id="ARBA00023004"/>
    </source>
</evidence>
<evidence type="ECO:0000256" key="9">
    <source>
        <dbReference type="RuleBase" id="RU000461"/>
    </source>
</evidence>
<keyword evidence="4 8" id="KW-0479">Metal-binding</keyword>
<keyword evidence="11" id="KW-1185">Reference proteome</keyword>
<feature type="non-terminal residue" evidence="10">
    <location>
        <position position="1"/>
    </location>
</feature>
<reference evidence="10 11" key="1">
    <citation type="submission" date="2023-11" db="EMBL/GenBank/DDBJ databases">
        <title>Halocaridina rubra genome assembly.</title>
        <authorList>
            <person name="Smith C."/>
        </authorList>
    </citation>
    <scope>NUCLEOTIDE SEQUENCE [LARGE SCALE GENOMIC DNA]</scope>
    <source>
        <strain evidence="10">EP-1</strain>
        <tissue evidence="10">Whole</tissue>
    </source>
</reference>
<evidence type="ECO:0000256" key="7">
    <source>
        <dbReference type="ARBA" id="ARBA00023033"/>
    </source>
</evidence>
<comment type="cofactor">
    <cofactor evidence="1 8">
        <name>heme</name>
        <dbReference type="ChEBI" id="CHEBI:30413"/>
    </cofactor>
</comment>
<evidence type="ECO:0000256" key="4">
    <source>
        <dbReference type="ARBA" id="ARBA00022723"/>
    </source>
</evidence>
<evidence type="ECO:0000256" key="8">
    <source>
        <dbReference type="PIRSR" id="PIRSR602401-1"/>
    </source>
</evidence>
<dbReference type="InterPro" id="IPR001128">
    <property type="entry name" value="Cyt_P450"/>
</dbReference>
<protein>
    <recommendedName>
        <fullName evidence="12">Cytochrome P450</fullName>
    </recommendedName>
</protein>
<dbReference type="PANTHER" id="PTHR24279:SF120">
    <property type="entry name" value="CYTOCHROME P450"/>
    <property type="match status" value="1"/>
</dbReference>
<evidence type="ECO:0000256" key="3">
    <source>
        <dbReference type="ARBA" id="ARBA00022617"/>
    </source>
</evidence>
<dbReference type="GO" id="GO:0020037">
    <property type="term" value="F:heme binding"/>
    <property type="evidence" value="ECO:0007669"/>
    <property type="project" value="InterPro"/>
</dbReference>
<dbReference type="InterPro" id="IPR002401">
    <property type="entry name" value="Cyt_P450_E_grp-I"/>
</dbReference>
<keyword evidence="7 9" id="KW-0503">Monooxygenase</keyword>
<dbReference type="GO" id="GO:0005506">
    <property type="term" value="F:iron ion binding"/>
    <property type="evidence" value="ECO:0007669"/>
    <property type="project" value="InterPro"/>
</dbReference>
<dbReference type="EMBL" id="JAXCGZ010013587">
    <property type="protein sequence ID" value="KAK7072242.1"/>
    <property type="molecule type" value="Genomic_DNA"/>
</dbReference>
<evidence type="ECO:0000256" key="5">
    <source>
        <dbReference type="ARBA" id="ARBA00023002"/>
    </source>
</evidence>
<sequence length="132" mass="15652">LYPLSFGNARVMKRDEVIGGYLIPKGFTVLLYNMSMTKDENLFPRAKEFIPERWSRDRPLGDIHPFAHLPFGFGPRMCIGRRIAEQEVYTFLTRAMQRFNVGYKYKDMDIFSRMVMVPSEPLRFDFTERKQN</sequence>
<dbReference type="Proteomes" id="UP001381693">
    <property type="component" value="Unassembled WGS sequence"/>
</dbReference>
<dbReference type="Gene3D" id="1.10.630.10">
    <property type="entry name" value="Cytochrome P450"/>
    <property type="match status" value="1"/>
</dbReference>
<feature type="binding site" description="axial binding residue" evidence="8">
    <location>
        <position position="78"/>
    </location>
    <ligand>
        <name>heme</name>
        <dbReference type="ChEBI" id="CHEBI:30413"/>
    </ligand>
    <ligandPart>
        <name>Fe</name>
        <dbReference type="ChEBI" id="CHEBI:18248"/>
    </ligandPart>
</feature>
<comment type="similarity">
    <text evidence="2 9">Belongs to the cytochrome P450 family.</text>
</comment>
<evidence type="ECO:0000256" key="2">
    <source>
        <dbReference type="ARBA" id="ARBA00010617"/>
    </source>
</evidence>
<evidence type="ECO:0000313" key="10">
    <source>
        <dbReference type="EMBL" id="KAK7072242.1"/>
    </source>
</evidence>
<comment type="caution">
    <text evidence="10">The sequence shown here is derived from an EMBL/GenBank/DDBJ whole genome shotgun (WGS) entry which is preliminary data.</text>
</comment>
<evidence type="ECO:0000256" key="1">
    <source>
        <dbReference type="ARBA" id="ARBA00001971"/>
    </source>
</evidence>
<dbReference type="PANTHER" id="PTHR24279">
    <property type="entry name" value="CYTOCHROME P450"/>
    <property type="match status" value="1"/>
</dbReference>
<keyword evidence="3 8" id="KW-0349">Heme</keyword>
<dbReference type="GO" id="GO:0016705">
    <property type="term" value="F:oxidoreductase activity, acting on paired donors, with incorporation or reduction of molecular oxygen"/>
    <property type="evidence" value="ECO:0007669"/>
    <property type="project" value="InterPro"/>
</dbReference>
<dbReference type="PROSITE" id="PS00086">
    <property type="entry name" value="CYTOCHROME_P450"/>
    <property type="match status" value="1"/>
</dbReference>
<name>A0AAN8WWF4_HALRR</name>
<keyword evidence="5 9" id="KW-0560">Oxidoreductase</keyword>
<dbReference type="AlphaFoldDB" id="A0AAN8WWF4"/>
<dbReference type="InterPro" id="IPR050479">
    <property type="entry name" value="CYP11_CYP27_families"/>
</dbReference>
<organism evidence="10 11">
    <name type="scientific">Halocaridina rubra</name>
    <name type="common">Hawaiian red shrimp</name>
    <dbReference type="NCBI Taxonomy" id="373956"/>
    <lineage>
        <taxon>Eukaryota</taxon>
        <taxon>Metazoa</taxon>
        <taxon>Ecdysozoa</taxon>
        <taxon>Arthropoda</taxon>
        <taxon>Crustacea</taxon>
        <taxon>Multicrustacea</taxon>
        <taxon>Malacostraca</taxon>
        <taxon>Eumalacostraca</taxon>
        <taxon>Eucarida</taxon>
        <taxon>Decapoda</taxon>
        <taxon>Pleocyemata</taxon>
        <taxon>Caridea</taxon>
        <taxon>Atyoidea</taxon>
        <taxon>Atyidae</taxon>
        <taxon>Halocaridina</taxon>
    </lineage>
</organism>